<name>A0ABR8F136_NOSLI</name>
<comment type="similarity">
    <text evidence="1">Belongs to the HicA mRNA interferase family.</text>
</comment>
<evidence type="ECO:0000313" key="8">
    <source>
        <dbReference type="EMBL" id="MBD2563885.1"/>
    </source>
</evidence>
<keyword evidence="9" id="KW-1185">Reference proteome</keyword>
<organism evidence="8 9">
    <name type="scientific">Nostoc linckia FACHB-391</name>
    <dbReference type="NCBI Taxonomy" id="2692906"/>
    <lineage>
        <taxon>Bacteria</taxon>
        <taxon>Bacillati</taxon>
        <taxon>Cyanobacteriota</taxon>
        <taxon>Cyanophyceae</taxon>
        <taxon>Nostocales</taxon>
        <taxon>Nostocaceae</taxon>
        <taxon>Nostoc</taxon>
    </lineage>
</organism>
<sequence length="76" mass="8399">MPKLPVLTGKTIINALEKIGFQAVRQKGSHVQMEREDGRLVTIPVHAGKTIGKGLLRKILRDAELTKEELIALLES</sequence>
<keyword evidence="7" id="KW-0346">Stress response</keyword>
<dbReference type="PANTHER" id="PTHR34873">
    <property type="entry name" value="SSR1766 PROTEIN"/>
    <property type="match status" value="1"/>
</dbReference>
<dbReference type="Gene3D" id="3.30.920.30">
    <property type="entry name" value="Hypothetical protein"/>
    <property type="match status" value="1"/>
</dbReference>
<evidence type="ECO:0000256" key="4">
    <source>
        <dbReference type="ARBA" id="ARBA00022759"/>
    </source>
</evidence>
<evidence type="ECO:0000256" key="1">
    <source>
        <dbReference type="ARBA" id="ARBA00006620"/>
    </source>
</evidence>
<dbReference type="Proteomes" id="UP000604661">
    <property type="component" value="Unassembled WGS sequence"/>
</dbReference>
<dbReference type="Pfam" id="PF07927">
    <property type="entry name" value="HicA_toxin"/>
    <property type="match status" value="1"/>
</dbReference>
<keyword evidence="5" id="KW-0378">Hydrolase</keyword>
<dbReference type="InterPro" id="IPR038570">
    <property type="entry name" value="HicA_sf"/>
</dbReference>
<gene>
    <name evidence="8" type="ORF">H6G95_25420</name>
</gene>
<keyword evidence="2" id="KW-1277">Toxin-antitoxin system</keyword>
<accession>A0ABR8F136</accession>
<proteinExistence type="inferred from homology"/>
<dbReference type="RefSeq" id="WP_190897337.1">
    <property type="nucleotide sequence ID" value="NZ_JACJTE010000038.1"/>
</dbReference>
<keyword evidence="3" id="KW-0540">Nuclease</keyword>
<evidence type="ECO:0000256" key="2">
    <source>
        <dbReference type="ARBA" id="ARBA00022649"/>
    </source>
</evidence>
<evidence type="ECO:0000256" key="6">
    <source>
        <dbReference type="ARBA" id="ARBA00022884"/>
    </source>
</evidence>
<evidence type="ECO:0000256" key="5">
    <source>
        <dbReference type="ARBA" id="ARBA00022801"/>
    </source>
</evidence>
<dbReference type="EMBL" id="JACJTE010000038">
    <property type="protein sequence ID" value="MBD2563885.1"/>
    <property type="molecule type" value="Genomic_DNA"/>
</dbReference>
<keyword evidence="4" id="KW-0255">Endonuclease</keyword>
<dbReference type="InterPro" id="IPR012933">
    <property type="entry name" value="HicA_mRNA_interferase"/>
</dbReference>
<protein>
    <submittedName>
        <fullName evidence="8">Type II toxin-antitoxin system HicA family toxin</fullName>
    </submittedName>
</protein>
<evidence type="ECO:0000256" key="3">
    <source>
        <dbReference type="ARBA" id="ARBA00022722"/>
    </source>
</evidence>
<dbReference type="SUPFAM" id="SSF54786">
    <property type="entry name" value="YcfA/nrd intein domain"/>
    <property type="match status" value="1"/>
</dbReference>
<evidence type="ECO:0000256" key="7">
    <source>
        <dbReference type="ARBA" id="ARBA00023016"/>
    </source>
</evidence>
<evidence type="ECO:0000313" key="9">
    <source>
        <dbReference type="Proteomes" id="UP000604661"/>
    </source>
</evidence>
<keyword evidence="6" id="KW-0694">RNA-binding</keyword>
<reference evidence="8 9" key="1">
    <citation type="journal article" date="2020" name="ISME J.">
        <title>Comparative genomics reveals insights into cyanobacterial evolution and habitat adaptation.</title>
        <authorList>
            <person name="Chen M.Y."/>
            <person name="Teng W.K."/>
            <person name="Zhao L."/>
            <person name="Hu C.X."/>
            <person name="Zhou Y.K."/>
            <person name="Han B.P."/>
            <person name="Song L.R."/>
            <person name="Shu W.S."/>
        </authorList>
    </citation>
    <scope>NUCLEOTIDE SEQUENCE [LARGE SCALE GENOMIC DNA]</scope>
    <source>
        <strain evidence="8 9">FACHB-391</strain>
    </source>
</reference>
<comment type="caution">
    <text evidence="8">The sequence shown here is derived from an EMBL/GenBank/DDBJ whole genome shotgun (WGS) entry which is preliminary data.</text>
</comment>
<dbReference type="PANTHER" id="PTHR34873:SF3">
    <property type="entry name" value="ADDICTION MODULE TOXIN, HICA FAMILY"/>
    <property type="match status" value="1"/>
</dbReference>